<dbReference type="Gene3D" id="3.30.70.100">
    <property type="match status" value="1"/>
</dbReference>
<accession>A0A0A2MTS3</accession>
<dbReference type="GO" id="GO:0005829">
    <property type="term" value="C:cytosol"/>
    <property type="evidence" value="ECO:0007669"/>
    <property type="project" value="TreeGrafter"/>
</dbReference>
<dbReference type="InterPro" id="IPR011008">
    <property type="entry name" value="Dimeric_a/b-barrel"/>
</dbReference>
<dbReference type="PROSITE" id="PS51725">
    <property type="entry name" value="ABM"/>
    <property type="match status" value="1"/>
</dbReference>
<dbReference type="PANTHER" id="PTHR33336:SF3">
    <property type="entry name" value="ABM DOMAIN-CONTAINING PROTEIN"/>
    <property type="match status" value="1"/>
</dbReference>
<protein>
    <submittedName>
        <fullName evidence="2">Antibiotic biosynthesis monooxygenase</fullName>
    </submittedName>
</protein>
<sequence length="96" mass="10938">MNVNLTAIIKSHPGKEDALKQILFELVKGSRTEEACLQYDLHQVADEPNIFIFHEIWRSAAELEAHGQTPHIVKFIKDSETILLEPVKVYITNKIA</sequence>
<dbReference type="PANTHER" id="PTHR33336">
    <property type="entry name" value="QUINOL MONOOXYGENASE YGIN-RELATED"/>
    <property type="match status" value="1"/>
</dbReference>
<gene>
    <name evidence="2" type="ORF">Q766_02560</name>
</gene>
<dbReference type="Pfam" id="PF03992">
    <property type="entry name" value="ABM"/>
    <property type="match status" value="1"/>
</dbReference>
<dbReference type="GO" id="GO:0004497">
    <property type="term" value="F:monooxygenase activity"/>
    <property type="evidence" value="ECO:0007669"/>
    <property type="project" value="UniProtKB-KW"/>
</dbReference>
<proteinExistence type="predicted"/>
<dbReference type="InterPro" id="IPR050744">
    <property type="entry name" value="AI-2_Isomerase_LsrG"/>
</dbReference>
<dbReference type="Proteomes" id="UP000030111">
    <property type="component" value="Unassembled WGS sequence"/>
</dbReference>
<dbReference type="AlphaFoldDB" id="A0A0A2MTS3"/>
<reference evidence="2 3" key="1">
    <citation type="submission" date="2013-09" db="EMBL/GenBank/DDBJ databases">
        <authorList>
            <person name="Zeng Z."/>
            <person name="Chen C."/>
        </authorList>
    </citation>
    <scope>NUCLEOTIDE SEQUENCE [LARGE SCALE GENOMIC DNA]</scope>
    <source>
        <strain evidence="2 3">WB 4.1-42</strain>
    </source>
</reference>
<evidence type="ECO:0000313" key="2">
    <source>
        <dbReference type="EMBL" id="KGO95011.1"/>
    </source>
</evidence>
<evidence type="ECO:0000259" key="1">
    <source>
        <dbReference type="PROSITE" id="PS51725"/>
    </source>
</evidence>
<dbReference type="OrthoDB" id="9806189at2"/>
<dbReference type="InterPro" id="IPR007138">
    <property type="entry name" value="ABM_dom"/>
</dbReference>
<keyword evidence="3" id="KW-1185">Reference proteome</keyword>
<dbReference type="RefSeq" id="WP_026992391.1">
    <property type="nucleotide sequence ID" value="NZ_JRLY01000001.1"/>
</dbReference>
<keyword evidence="2" id="KW-0560">Oxidoreductase</keyword>
<evidence type="ECO:0000313" key="3">
    <source>
        <dbReference type="Proteomes" id="UP000030111"/>
    </source>
</evidence>
<comment type="caution">
    <text evidence="2">The sequence shown here is derived from an EMBL/GenBank/DDBJ whole genome shotgun (WGS) entry which is preliminary data.</text>
</comment>
<organism evidence="2 3">
    <name type="scientific">Flavobacterium subsaxonicum WB 4.1-42 = DSM 21790</name>
    <dbReference type="NCBI Taxonomy" id="1121898"/>
    <lineage>
        <taxon>Bacteria</taxon>
        <taxon>Pseudomonadati</taxon>
        <taxon>Bacteroidota</taxon>
        <taxon>Flavobacteriia</taxon>
        <taxon>Flavobacteriales</taxon>
        <taxon>Flavobacteriaceae</taxon>
        <taxon>Flavobacterium</taxon>
    </lineage>
</organism>
<keyword evidence="2" id="KW-0503">Monooxygenase</keyword>
<dbReference type="EMBL" id="JRLY01000001">
    <property type="protein sequence ID" value="KGO95011.1"/>
    <property type="molecule type" value="Genomic_DNA"/>
</dbReference>
<dbReference type="eggNOG" id="COG1359">
    <property type="taxonomic scope" value="Bacteria"/>
</dbReference>
<dbReference type="STRING" id="1121898.GCA_000422725_00983"/>
<feature type="domain" description="ABM" evidence="1">
    <location>
        <begin position="3"/>
        <end position="91"/>
    </location>
</feature>
<dbReference type="SUPFAM" id="SSF54909">
    <property type="entry name" value="Dimeric alpha+beta barrel"/>
    <property type="match status" value="1"/>
</dbReference>
<name>A0A0A2MTS3_9FLAO</name>